<keyword evidence="4" id="KW-1185">Reference proteome</keyword>
<dbReference type="RefSeq" id="WP_425346030.1">
    <property type="nucleotide sequence ID" value="NZ_JBGUBD010000007.1"/>
</dbReference>
<gene>
    <name evidence="3" type="ORF">ACERK3_12495</name>
</gene>
<protein>
    <submittedName>
        <fullName evidence="3">Metal-dependent hydrolase</fullName>
    </submittedName>
</protein>
<evidence type="ECO:0000256" key="2">
    <source>
        <dbReference type="SAM" id="Phobius"/>
    </source>
</evidence>
<comment type="caution">
    <text evidence="3">The sequence shown here is derived from an EMBL/GenBank/DDBJ whole genome shotgun (WGS) entry which is preliminary data.</text>
</comment>
<feature type="transmembrane region" description="Helical" evidence="2">
    <location>
        <begin position="68"/>
        <end position="88"/>
    </location>
</feature>
<reference evidence="3 4" key="1">
    <citation type="submission" date="2024-08" db="EMBL/GenBank/DDBJ databases">
        <title>Whole-genome sequencing of halo(alkali)philic microorganisms from hypersaline lakes.</title>
        <authorList>
            <person name="Sorokin D.Y."/>
            <person name="Merkel A.Y."/>
            <person name="Messina E."/>
            <person name="Yakimov M."/>
        </authorList>
    </citation>
    <scope>NUCLEOTIDE SEQUENCE [LARGE SCALE GENOMIC DNA]</scope>
    <source>
        <strain evidence="3 4">AB-hyl4</strain>
    </source>
</reference>
<dbReference type="EMBL" id="JBGUBD010000007">
    <property type="protein sequence ID" value="MFA9479103.1"/>
    <property type="molecule type" value="Genomic_DNA"/>
</dbReference>
<feature type="transmembrane region" description="Helical" evidence="2">
    <location>
        <begin position="33"/>
        <end position="56"/>
    </location>
</feature>
<feature type="transmembrane region" description="Helical" evidence="2">
    <location>
        <begin position="95"/>
        <end position="114"/>
    </location>
</feature>
<feature type="transmembrane region" description="Helical" evidence="2">
    <location>
        <begin position="147"/>
        <end position="173"/>
    </location>
</feature>
<name>A0ABV4U7Z0_9BACT</name>
<dbReference type="InterPro" id="IPR007404">
    <property type="entry name" value="YdjM-like"/>
</dbReference>
<evidence type="ECO:0000313" key="4">
    <source>
        <dbReference type="Proteomes" id="UP001575105"/>
    </source>
</evidence>
<accession>A0ABV4U7Z0</accession>
<dbReference type="Pfam" id="PF04307">
    <property type="entry name" value="YdjM"/>
    <property type="match status" value="1"/>
</dbReference>
<feature type="region of interest" description="Disordered" evidence="1">
    <location>
        <begin position="176"/>
        <end position="209"/>
    </location>
</feature>
<proteinExistence type="predicted"/>
<dbReference type="GO" id="GO:0016787">
    <property type="term" value="F:hydrolase activity"/>
    <property type="evidence" value="ECO:0007669"/>
    <property type="project" value="UniProtKB-KW"/>
</dbReference>
<keyword evidence="2" id="KW-0812">Transmembrane</keyword>
<organism evidence="3 4">
    <name type="scientific">Natronomicrosphaera hydrolytica</name>
    <dbReference type="NCBI Taxonomy" id="3242702"/>
    <lineage>
        <taxon>Bacteria</taxon>
        <taxon>Pseudomonadati</taxon>
        <taxon>Planctomycetota</taxon>
        <taxon>Phycisphaerae</taxon>
        <taxon>Phycisphaerales</taxon>
        <taxon>Phycisphaeraceae</taxon>
        <taxon>Natronomicrosphaera</taxon>
    </lineage>
</organism>
<keyword evidence="3" id="KW-0378">Hydrolase</keyword>
<keyword evidence="2" id="KW-1133">Transmembrane helix</keyword>
<dbReference type="Proteomes" id="UP001575105">
    <property type="component" value="Unassembled WGS sequence"/>
</dbReference>
<keyword evidence="2" id="KW-0472">Membrane</keyword>
<evidence type="ECO:0000313" key="3">
    <source>
        <dbReference type="EMBL" id="MFA9479103.1"/>
    </source>
</evidence>
<evidence type="ECO:0000256" key="1">
    <source>
        <dbReference type="SAM" id="MobiDB-lite"/>
    </source>
</evidence>
<feature type="compositionally biased region" description="Polar residues" evidence="1">
    <location>
        <begin position="184"/>
        <end position="201"/>
    </location>
</feature>
<sequence>MPSPIAHVGLAFFARPFLARHPAAHALSRPRRWAFYALISFALIAPDLDFALAFIFTHPLHDHGTYMHSLFAAILFAPLFAFIAYPLLQRSIPRLTLALVGFAAYSSHLLLDLFTPGRGIMLAWPVTTERFASPVPLFFGAHHSQLWAFHLHLITLLTELIFVALVGLTAHYLSPRPHQPPKQRPTSQRNSEFPSLPSTRNQKPKTRNP</sequence>